<name>A0A1B6C6W9_9HEMI</name>
<evidence type="ECO:0000313" key="1">
    <source>
        <dbReference type="EMBL" id="JAS08995.1"/>
    </source>
</evidence>
<gene>
    <name evidence="1" type="ORF">g.4870</name>
</gene>
<accession>A0A1B6C6W9</accession>
<reference evidence="1" key="1">
    <citation type="submission" date="2015-12" db="EMBL/GenBank/DDBJ databases">
        <title>De novo transcriptome assembly of four potential Pierce s Disease insect vectors from Arizona vineyards.</title>
        <authorList>
            <person name="Tassone E.E."/>
        </authorList>
    </citation>
    <scope>NUCLEOTIDE SEQUENCE</scope>
</reference>
<proteinExistence type="predicted"/>
<dbReference type="AlphaFoldDB" id="A0A1B6C6W9"/>
<protein>
    <submittedName>
        <fullName evidence="1">Uncharacterized protein</fullName>
    </submittedName>
</protein>
<feature type="non-terminal residue" evidence="1">
    <location>
        <position position="1"/>
    </location>
</feature>
<organism evidence="1">
    <name type="scientific">Clastoptera arizonana</name>
    <name type="common">Arizona spittle bug</name>
    <dbReference type="NCBI Taxonomy" id="38151"/>
    <lineage>
        <taxon>Eukaryota</taxon>
        <taxon>Metazoa</taxon>
        <taxon>Ecdysozoa</taxon>
        <taxon>Arthropoda</taxon>
        <taxon>Hexapoda</taxon>
        <taxon>Insecta</taxon>
        <taxon>Pterygota</taxon>
        <taxon>Neoptera</taxon>
        <taxon>Paraneoptera</taxon>
        <taxon>Hemiptera</taxon>
        <taxon>Auchenorrhyncha</taxon>
        <taxon>Cercopoidea</taxon>
        <taxon>Clastopteridae</taxon>
        <taxon>Clastoptera</taxon>
    </lineage>
</organism>
<dbReference type="EMBL" id="GEDC01028303">
    <property type="protein sequence ID" value="JAS08995.1"/>
    <property type="molecule type" value="Transcribed_RNA"/>
</dbReference>
<sequence>KKSREMGFLMWYCLIKLFSIHNKKKVHGLFITPKHLHIEIVADYLQSSVPYSYGPGINATCDQFNILKSYCYLLKHNVIPVSQIGNAVPYFQTNKFHCLLSGSLCKLLENPITMGSTVTVIICTLDVILKYSQKRERFTEEETKNIITGLCACLHPKFSALQEAILTIHIVGMEYAFLNKRMVLLNVLEFFTPLIRKKEYFTKVILVAEEYFGASSNNRAQAYIKQLKVWKDALNVTDNKESSSHFTEDEETNYEDVLVQFEESQ</sequence>